<reference evidence="2" key="1">
    <citation type="submission" date="2021-02" db="EMBL/GenBank/DDBJ databases">
        <title>First Annotated Genome of the Yellow-green Alga Tribonema minus.</title>
        <authorList>
            <person name="Mahan K.M."/>
        </authorList>
    </citation>
    <scope>NUCLEOTIDE SEQUENCE</scope>
    <source>
        <strain evidence="2">UTEX B ZZ1240</strain>
    </source>
</reference>
<organism evidence="2 3">
    <name type="scientific">Tribonema minus</name>
    <dbReference type="NCBI Taxonomy" id="303371"/>
    <lineage>
        <taxon>Eukaryota</taxon>
        <taxon>Sar</taxon>
        <taxon>Stramenopiles</taxon>
        <taxon>Ochrophyta</taxon>
        <taxon>PX clade</taxon>
        <taxon>Xanthophyceae</taxon>
        <taxon>Tribonematales</taxon>
        <taxon>Tribonemataceae</taxon>
        <taxon>Tribonema</taxon>
    </lineage>
</organism>
<dbReference type="Gene3D" id="2.120.10.80">
    <property type="entry name" value="Kelch-type beta propeller"/>
    <property type="match status" value="3"/>
</dbReference>
<dbReference type="PANTHER" id="PTHR23244:SF456">
    <property type="entry name" value="MULTIPLE EPIDERMAL GROWTH FACTOR-LIKE DOMAINS PROTEIN 8"/>
    <property type="match status" value="1"/>
</dbReference>
<protein>
    <submittedName>
        <fullName evidence="2">Uncharacterized protein</fullName>
    </submittedName>
</protein>
<dbReference type="SMART" id="SM00612">
    <property type="entry name" value="Kelch"/>
    <property type="match status" value="3"/>
</dbReference>
<feature type="region of interest" description="Disordered" evidence="1">
    <location>
        <begin position="1"/>
        <end position="27"/>
    </location>
</feature>
<evidence type="ECO:0000256" key="1">
    <source>
        <dbReference type="SAM" id="MobiDB-lite"/>
    </source>
</evidence>
<dbReference type="InterPro" id="IPR015915">
    <property type="entry name" value="Kelch-typ_b-propeller"/>
</dbReference>
<sequence>MNHQGLSPKCKSKKAVAKASLPRRQEHQQWVKLQTSGTVPSPRSGHDVAVVGSKVYLFGGCGGENDAINCLNDMYTFDLDSHRWETVTAKGDSVPSARASFGMCAGPAANTIIVAGGTGVEMDSLRSDVLEFDTRTKLWSKITGDGEDAPSRFYGQTVCRYGSVLLLFGGSTGLHYTNDLFEYNMTTNCWRKLATTGKRPSPRYKHQAVVVGDAMYVIGGGCFKPEQAAIDLYRLDLRTLVWDTPAMGGEVPRARVAHSCSFDPATSTIYLWGGFTGELSRLQDFFAYDTARAEWAEIKTPPADAAAPSAGAAAAAAAAAPYARAFHSAVFHDGALYVFSGANGDVRYNDVWRFKVRSTPPALGVLAARALLHTRSGVQHMMCLETFVPQEVLDGVLNMNESAGRLC</sequence>
<dbReference type="Proteomes" id="UP000664859">
    <property type="component" value="Unassembled WGS sequence"/>
</dbReference>
<name>A0A836CQE2_9STRA</name>
<dbReference type="AlphaFoldDB" id="A0A836CQE2"/>
<dbReference type="Pfam" id="PF24681">
    <property type="entry name" value="Kelch_KLHDC2_KLHL20_DRC7"/>
    <property type="match status" value="1"/>
</dbReference>
<dbReference type="OrthoDB" id="10251809at2759"/>
<dbReference type="SUPFAM" id="SSF117281">
    <property type="entry name" value="Kelch motif"/>
    <property type="match status" value="1"/>
</dbReference>
<evidence type="ECO:0000313" key="3">
    <source>
        <dbReference type="Proteomes" id="UP000664859"/>
    </source>
</evidence>
<dbReference type="EMBL" id="JAFCMP010000014">
    <property type="protein sequence ID" value="KAG5191831.1"/>
    <property type="molecule type" value="Genomic_DNA"/>
</dbReference>
<proteinExistence type="predicted"/>
<comment type="caution">
    <text evidence="2">The sequence shown here is derived from an EMBL/GenBank/DDBJ whole genome shotgun (WGS) entry which is preliminary data.</text>
</comment>
<dbReference type="InterPro" id="IPR006652">
    <property type="entry name" value="Kelch_1"/>
</dbReference>
<gene>
    <name evidence="2" type="ORF">JKP88DRAFT_174058</name>
</gene>
<accession>A0A836CQE2</accession>
<evidence type="ECO:0000313" key="2">
    <source>
        <dbReference type="EMBL" id="KAG5191831.1"/>
    </source>
</evidence>
<dbReference type="PANTHER" id="PTHR23244">
    <property type="entry name" value="KELCH REPEAT DOMAIN"/>
    <property type="match status" value="1"/>
</dbReference>
<keyword evidence="3" id="KW-1185">Reference proteome</keyword>